<feature type="transmembrane region" description="Helical" evidence="5">
    <location>
        <begin position="76"/>
        <end position="96"/>
    </location>
</feature>
<feature type="domain" description="Methylamine utilisation protein MauE" evidence="6">
    <location>
        <begin position="9"/>
        <end position="131"/>
    </location>
</feature>
<dbReference type="GO" id="GO:0016020">
    <property type="term" value="C:membrane"/>
    <property type="evidence" value="ECO:0007669"/>
    <property type="project" value="UniProtKB-SubCell"/>
</dbReference>
<feature type="transmembrane region" description="Helical" evidence="5">
    <location>
        <begin position="116"/>
        <end position="134"/>
    </location>
</feature>
<gene>
    <name evidence="7" type="ORF">SAMN04488128_10881</name>
</gene>
<evidence type="ECO:0000313" key="8">
    <source>
        <dbReference type="Proteomes" id="UP000190367"/>
    </source>
</evidence>
<keyword evidence="2 5" id="KW-0812">Transmembrane</keyword>
<accession>A0A1T4U2W5</accession>
<protein>
    <recommendedName>
        <fullName evidence="6">Methylamine utilisation protein MauE domain-containing protein</fullName>
    </recommendedName>
</protein>
<keyword evidence="3 5" id="KW-1133">Transmembrane helix</keyword>
<evidence type="ECO:0000256" key="1">
    <source>
        <dbReference type="ARBA" id="ARBA00004141"/>
    </source>
</evidence>
<dbReference type="STRING" id="634771.SAMN04488128_10881"/>
<dbReference type="RefSeq" id="WP_078673136.1">
    <property type="nucleotide sequence ID" value="NZ_FUWZ01000008.1"/>
</dbReference>
<evidence type="ECO:0000256" key="3">
    <source>
        <dbReference type="ARBA" id="ARBA00022989"/>
    </source>
</evidence>
<dbReference type="GO" id="GO:0030416">
    <property type="term" value="P:methylamine metabolic process"/>
    <property type="evidence" value="ECO:0007669"/>
    <property type="project" value="InterPro"/>
</dbReference>
<evidence type="ECO:0000313" key="7">
    <source>
        <dbReference type="EMBL" id="SKA47046.1"/>
    </source>
</evidence>
<dbReference type="AlphaFoldDB" id="A0A1T4U2W5"/>
<evidence type="ECO:0000256" key="5">
    <source>
        <dbReference type="SAM" id="Phobius"/>
    </source>
</evidence>
<feature type="transmembrane region" description="Helical" evidence="5">
    <location>
        <begin position="48"/>
        <end position="69"/>
    </location>
</feature>
<organism evidence="7 8">
    <name type="scientific">Chitinophaga eiseniae</name>
    <dbReference type="NCBI Taxonomy" id="634771"/>
    <lineage>
        <taxon>Bacteria</taxon>
        <taxon>Pseudomonadati</taxon>
        <taxon>Bacteroidota</taxon>
        <taxon>Chitinophagia</taxon>
        <taxon>Chitinophagales</taxon>
        <taxon>Chitinophagaceae</taxon>
        <taxon>Chitinophaga</taxon>
    </lineage>
</organism>
<name>A0A1T4U2W5_9BACT</name>
<dbReference type="OrthoDB" id="680026at2"/>
<evidence type="ECO:0000256" key="2">
    <source>
        <dbReference type="ARBA" id="ARBA00022692"/>
    </source>
</evidence>
<dbReference type="InterPro" id="IPR009908">
    <property type="entry name" value="Methylamine_util_MauE"/>
</dbReference>
<keyword evidence="4 5" id="KW-0472">Membrane</keyword>
<reference evidence="8" key="1">
    <citation type="submission" date="2017-02" db="EMBL/GenBank/DDBJ databases">
        <authorList>
            <person name="Varghese N."/>
            <person name="Submissions S."/>
        </authorList>
    </citation>
    <scope>NUCLEOTIDE SEQUENCE [LARGE SCALE GENOMIC DNA]</scope>
    <source>
        <strain evidence="8">DSM 22224</strain>
    </source>
</reference>
<evidence type="ECO:0000256" key="4">
    <source>
        <dbReference type="ARBA" id="ARBA00023136"/>
    </source>
</evidence>
<evidence type="ECO:0000259" key="6">
    <source>
        <dbReference type="Pfam" id="PF07291"/>
    </source>
</evidence>
<sequence>MRRYLLRDIATFAYILLFSFVAASKLMDMEKFAAQMRLQPLNASLVPYLIWGIPIVEVLIVLVLSVPGYRIVGLKLAMGLMLVFTGYISLANFGYFVNPPCTCAGVISTFTWNQHLWFNLFFLILGVVAILPPFEKKSLKLN</sequence>
<dbReference type="Proteomes" id="UP000190367">
    <property type="component" value="Unassembled WGS sequence"/>
</dbReference>
<dbReference type="Pfam" id="PF07291">
    <property type="entry name" value="MauE"/>
    <property type="match status" value="1"/>
</dbReference>
<proteinExistence type="predicted"/>
<keyword evidence="8" id="KW-1185">Reference proteome</keyword>
<comment type="subcellular location">
    <subcellularLocation>
        <location evidence="1">Membrane</location>
        <topology evidence="1">Multi-pass membrane protein</topology>
    </subcellularLocation>
</comment>
<dbReference type="EMBL" id="FUWZ01000008">
    <property type="protein sequence ID" value="SKA47046.1"/>
    <property type="molecule type" value="Genomic_DNA"/>
</dbReference>